<dbReference type="Gene3D" id="3.30.450.40">
    <property type="match status" value="1"/>
</dbReference>
<name>A0A2P8DX94_9ACTN</name>
<organism evidence="3 4">
    <name type="scientific">Haloactinopolyspora alba</name>
    <dbReference type="NCBI Taxonomy" id="648780"/>
    <lineage>
        <taxon>Bacteria</taxon>
        <taxon>Bacillati</taxon>
        <taxon>Actinomycetota</taxon>
        <taxon>Actinomycetes</taxon>
        <taxon>Jiangellales</taxon>
        <taxon>Jiangellaceae</taxon>
        <taxon>Haloactinopolyspora</taxon>
    </lineage>
</organism>
<dbReference type="EMBL" id="PYGE01000012">
    <property type="protein sequence ID" value="PSL01833.1"/>
    <property type="molecule type" value="Genomic_DNA"/>
</dbReference>
<dbReference type="AlphaFoldDB" id="A0A2P8DX94"/>
<dbReference type="SMART" id="SM00862">
    <property type="entry name" value="Trans_reg_C"/>
    <property type="match status" value="1"/>
</dbReference>
<gene>
    <name evidence="3" type="ORF">CLV30_11272</name>
</gene>
<proteinExistence type="predicted"/>
<dbReference type="GO" id="GO:0003677">
    <property type="term" value="F:DNA binding"/>
    <property type="evidence" value="ECO:0007669"/>
    <property type="project" value="UniProtKB-KW"/>
</dbReference>
<evidence type="ECO:0000259" key="2">
    <source>
        <dbReference type="SMART" id="SM00862"/>
    </source>
</evidence>
<dbReference type="InterPro" id="IPR001867">
    <property type="entry name" value="OmpR/PhoB-type_DNA-bd"/>
</dbReference>
<sequence length="426" mass="46335">MSKLSLALPQGADPTSRWRSTIRAHEQFVSAPGQDVLDVRPMVLESWRRSAAMRVDPDRRASPLTLDDADLESARRSHPLSRAMPVVRKLLVDGASDAGVIVVVGDAQGRLLWTEGDDQLRRRAERMHLVAGATWREDDIGTNAIGTALAVGDTVQVFGSEHYARTVQPWSCTAAPIRDPWSRDVIGVLDITGGADVVSPQSAFLVRSAVAAIEAELRFAPRLDMTDDDNGSGRLAVLGRDRGALTLQGRPVQVSLRHTELLLLLAANPEGLSAADLAWKMYEHDAAEVTVRAEVSRLRKAIPGLVSPSARYQLCTEIHTDAAEVADCLSAGDYARAVELYRGELLPRSTAPGVVTMRYRLHGWLRNALLSHGDTEALHRYVRSPAGAEDVQAWRSYLDRLPSDSSARAEVSAVLAELEADLGDGR</sequence>
<comment type="caution">
    <text evidence="3">The sequence shown here is derived from an EMBL/GenBank/DDBJ whole genome shotgun (WGS) entry which is preliminary data.</text>
</comment>
<dbReference type="RefSeq" id="WP_106538301.1">
    <property type="nucleotide sequence ID" value="NZ_PYGE01000012.1"/>
</dbReference>
<dbReference type="Proteomes" id="UP000243528">
    <property type="component" value="Unassembled WGS sequence"/>
</dbReference>
<dbReference type="InterPro" id="IPR029016">
    <property type="entry name" value="GAF-like_dom_sf"/>
</dbReference>
<evidence type="ECO:0000313" key="4">
    <source>
        <dbReference type="Proteomes" id="UP000243528"/>
    </source>
</evidence>
<keyword evidence="1" id="KW-0238">DNA-binding</keyword>
<dbReference type="GO" id="GO:0006355">
    <property type="term" value="P:regulation of DNA-templated transcription"/>
    <property type="evidence" value="ECO:0007669"/>
    <property type="project" value="InterPro"/>
</dbReference>
<protein>
    <submittedName>
        <fullName evidence="3">GAF domain-containing protein</fullName>
    </submittedName>
</protein>
<dbReference type="GO" id="GO:0000160">
    <property type="term" value="P:phosphorelay signal transduction system"/>
    <property type="evidence" value="ECO:0007669"/>
    <property type="project" value="InterPro"/>
</dbReference>
<evidence type="ECO:0000256" key="1">
    <source>
        <dbReference type="ARBA" id="ARBA00023125"/>
    </source>
</evidence>
<feature type="domain" description="OmpR/PhoB-type" evidence="2">
    <location>
        <begin position="249"/>
        <end position="314"/>
    </location>
</feature>
<keyword evidence="4" id="KW-1185">Reference proteome</keyword>
<accession>A0A2P8DX94</accession>
<evidence type="ECO:0000313" key="3">
    <source>
        <dbReference type="EMBL" id="PSL01833.1"/>
    </source>
</evidence>
<reference evidence="3 4" key="1">
    <citation type="submission" date="2018-03" db="EMBL/GenBank/DDBJ databases">
        <title>Genomic Encyclopedia of Archaeal and Bacterial Type Strains, Phase II (KMG-II): from individual species to whole genera.</title>
        <authorList>
            <person name="Goeker M."/>
        </authorList>
    </citation>
    <scope>NUCLEOTIDE SEQUENCE [LARGE SCALE GENOMIC DNA]</scope>
    <source>
        <strain evidence="3 4">DSM 45211</strain>
    </source>
</reference>
<dbReference type="OrthoDB" id="3928741at2"/>